<name>A0ACC2JPJ2_9PEZI</name>
<proteinExistence type="predicted"/>
<dbReference type="Proteomes" id="UP001153332">
    <property type="component" value="Unassembled WGS sequence"/>
</dbReference>
<protein>
    <submittedName>
        <fullName evidence="1">Uncharacterized protein</fullName>
    </submittedName>
</protein>
<gene>
    <name evidence="1" type="ORF">O1611_g4362</name>
</gene>
<evidence type="ECO:0000313" key="1">
    <source>
        <dbReference type="EMBL" id="KAJ8129272.1"/>
    </source>
</evidence>
<accession>A0ACC2JPJ2</accession>
<evidence type="ECO:0000313" key="2">
    <source>
        <dbReference type="Proteomes" id="UP001153332"/>
    </source>
</evidence>
<comment type="caution">
    <text evidence="1">The sequence shown here is derived from an EMBL/GenBank/DDBJ whole genome shotgun (WGS) entry which is preliminary data.</text>
</comment>
<dbReference type="EMBL" id="JAPUUL010000813">
    <property type="protein sequence ID" value="KAJ8129272.1"/>
    <property type="molecule type" value="Genomic_DNA"/>
</dbReference>
<reference evidence="1" key="1">
    <citation type="submission" date="2022-12" db="EMBL/GenBank/DDBJ databases">
        <title>Genome Sequence of Lasiodiplodia mahajangana.</title>
        <authorList>
            <person name="Buettner E."/>
        </authorList>
    </citation>
    <scope>NUCLEOTIDE SEQUENCE</scope>
    <source>
        <strain evidence="1">VT137</strain>
    </source>
</reference>
<keyword evidence="2" id="KW-1185">Reference proteome</keyword>
<organism evidence="1 2">
    <name type="scientific">Lasiodiplodia mahajangana</name>
    <dbReference type="NCBI Taxonomy" id="1108764"/>
    <lineage>
        <taxon>Eukaryota</taxon>
        <taxon>Fungi</taxon>
        <taxon>Dikarya</taxon>
        <taxon>Ascomycota</taxon>
        <taxon>Pezizomycotina</taxon>
        <taxon>Dothideomycetes</taxon>
        <taxon>Dothideomycetes incertae sedis</taxon>
        <taxon>Botryosphaeriales</taxon>
        <taxon>Botryosphaeriaceae</taxon>
        <taxon>Lasiodiplodia</taxon>
    </lineage>
</organism>
<sequence>MIVANPCILPLRRLTHALLVLWLSISTGAWVADAVSIPTPSGPYHVGVTRHTIRHYNDNDVLAPNKISTAFLATIFYPTKQAPKGRPKPYLNPETAAFYESTYNYSKGVLASLTSSVQEDAPFLCQDDLRRTTPFPTLLYGPGGAGPPTEGSTILLSELASYGYTVVGLDHPFEQPFLRFPNGTAVYGVDFDENNVDVVGGIYNTRLVDNAAFLQQFPDLVRKLNAPFNVTLFGLFGYSFGGAATLGTMLDEEKEFNLAAALNIDGPLWGRVTGNSSDVDLHRPVLLLGEEALIPPAWSTFASWQTGPYFRKILVNGSLHHDFSDDAFWKTVEPGVDLSVGRIDGLRQINITNTLVREFFDHTLLGREEGLLYRPSADWPELTYFDKTGSIVGE</sequence>